<evidence type="ECO:0000256" key="1">
    <source>
        <dbReference type="SAM" id="SignalP"/>
    </source>
</evidence>
<sequence>MIMIVSFRLHFFSLTASKSSALSPKKKRTEIDVVLNGVESKEGLEFGVPVLKDDAFGVDEKGALDPNDANVGFDAFAVNEEAANLVDDPVGVDFANCDAQRKAERNDIDLVFWWIVFKYLVDHERELFHSIPTTVWPSCYGK</sequence>
<evidence type="ECO:0000313" key="2">
    <source>
        <dbReference type="EMBL" id="ORY29275.1"/>
    </source>
</evidence>
<dbReference type="EMBL" id="MCGO01000089">
    <property type="protein sequence ID" value="ORY29275.1"/>
    <property type="molecule type" value="Genomic_DNA"/>
</dbReference>
<dbReference type="AlphaFoldDB" id="A0A1Y2B5A2"/>
<feature type="signal peptide" evidence="1">
    <location>
        <begin position="1"/>
        <end position="21"/>
    </location>
</feature>
<organism evidence="2 3">
    <name type="scientific">Rhizoclosmatium globosum</name>
    <dbReference type="NCBI Taxonomy" id="329046"/>
    <lineage>
        <taxon>Eukaryota</taxon>
        <taxon>Fungi</taxon>
        <taxon>Fungi incertae sedis</taxon>
        <taxon>Chytridiomycota</taxon>
        <taxon>Chytridiomycota incertae sedis</taxon>
        <taxon>Chytridiomycetes</taxon>
        <taxon>Chytridiales</taxon>
        <taxon>Chytriomycetaceae</taxon>
        <taxon>Rhizoclosmatium</taxon>
    </lineage>
</organism>
<feature type="chain" id="PRO_5013163960" evidence="1">
    <location>
        <begin position="22"/>
        <end position="142"/>
    </location>
</feature>
<accession>A0A1Y2B5A2</accession>
<reference evidence="2 3" key="1">
    <citation type="submission" date="2016-07" db="EMBL/GenBank/DDBJ databases">
        <title>Pervasive Adenine N6-methylation of Active Genes in Fungi.</title>
        <authorList>
            <consortium name="DOE Joint Genome Institute"/>
            <person name="Mondo S.J."/>
            <person name="Dannebaum R.O."/>
            <person name="Kuo R.C."/>
            <person name="Labutti K."/>
            <person name="Haridas S."/>
            <person name="Kuo A."/>
            <person name="Salamov A."/>
            <person name="Ahrendt S.R."/>
            <person name="Lipzen A."/>
            <person name="Sullivan W."/>
            <person name="Andreopoulos W.B."/>
            <person name="Clum A."/>
            <person name="Lindquist E."/>
            <person name="Daum C."/>
            <person name="Ramamoorthy G.K."/>
            <person name="Gryganskyi A."/>
            <person name="Culley D."/>
            <person name="Magnuson J.K."/>
            <person name="James T.Y."/>
            <person name="O'Malley M.A."/>
            <person name="Stajich J.E."/>
            <person name="Spatafora J.W."/>
            <person name="Visel A."/>
            <person name="Grigoriev I.V."/>
        </authorList>
    </citation>
    <scope>NUCLEOTIDE SEQUENCE [LARGE SCALE GENOMIC DNA]</scope>
    <source>
        <strain evidence="2 3">JEL800</strain>
    </source>
</reference>
<keyword evidence="3" id="KW-1185">Reference proteome</keyword>
<name>A0A1Y2B5A2_9FUNG</name>
<comment type="caution">
    <text evidence="2">The sequence shown here is derived from an EMBL/GenBank/DDBJ whole genome shotgun (WGS) entry which is preliminary data.</text>
</comment>
<dbReference type="Proteomes" id="UP000193642">
    <property type="component" value="Unassembled WGS sequence"/>
</dbReference>
<keyword evidence="1" id="KW-0732">Signal</keyword>
<gene>
    <name evidence="2" type="ORF">BCR33DRAFT_579055</name>
</gene>
<protein>
    <submittedName>
        <fullName evidence="2">Uncharacterized protein</fullName>
    </submittedName>
</protein>
<evidence type="ECO:0000313" key="3">
    <source>
        <dbReference type="Proteomes" id="UP000193642"/>
    </source>
</evidence>
<proteinExistence type="predicted"/>